<feature type="compositionally biased region" description="Gly residues" evidence="1">
    <location>
        <begin position="313"/>
        <end position="327"/>
    </location>
</feature>
<feature type="compositionally biased region" description="Polar residues" evidence="1">
    <location>
        <begin position="375"/>
        <end position="387"/>
    </location>
</feature>
<accession>A0A9W6BBE9</accession>
<dbReference type="PANTHER" id="PTHR12083:SF9">
    <property type="entry name" value="BIFUNCTIONAL POLYNUCLEOTIDE PHOSPHATASE_KINASE"/>
    <property type="match status" value="1"/>
</dbReference>
<dbReference type="GO" id="GO:0003690">
    <property type="term" value="F:double-stranded DNA binding"/>
    <property type="evidence" value="ECO:0007669"/>
    <property type="project" value="TreeGrafter"/>
</dbReference>
<dbReference type="PROSITE" id="PS50969">
    <property type="entry name" value="FCP1"/>
    <property type="match status" value="1"/>
</dbReference>
<feature type="domain" description="FCP1 homology" evidence="2">
    <location>
        <begin position="485"/>
        <end position="644"/>
    </location>
</feature>
<comment type="caution">
    <text evidence="3">The sequence shown here is derived from an EMBL/GenBank/DDBJ whole genome shotgun (WGS) entry which is preliminary data.</text>
</comment>
<dbReference type="AlphaFoldDB" id="A0A9W6BBE9"/>
<gene>
    <name evidence="3" type="primary">PLEST001089</name>
    <name evidence="3" type="ORF">PLESTB_000111500</name>
</gene>
<dbReference type="PANTHER" id="PTHR12083">
    <property type="entry name" value="BIFUNCTIONAL POLYNUCLEOTIDE PHOSPHATASE/KINASE"/>
    <property type="match status" value="1"/>
</dbReference>
<dbReference type="InterPro" id="IPR004274">
    <property type="entry name" value="FCP1_dom"/>
</dbReference>
<dbReference type="InterPro" id="IPR027417">
    <property type="entry name" value="P-loop_NTPase"/>
</dbReference>
<proteinExistence type="predicted"/>
<reference evidence="3 4" key="1">
    <citation type="journal article" date="2023" name="Commun. Biol.">
        <title>Reorganization of the ancestral sex-determining regions during the evolution of trioecy in Pleodorina starrii.</title>
        <authorList>
            <person name="Takahashi K."/>
            <person name="Suzuki S."/>
            <person name="Kawai-Toyooka H."/>
            <person name="Yamamoto K."/>
            <person name="Hamaji T."/>
            <person name="Ootsuki R."/>
            <person name="Yamaguchi H."/>
            <person name="Kawachi M."/>
            <person name="Higashiyama T."/>
            <person name="Nozaki H."/>
        </authorList>
    </citation>
    <scope>NUCLEOTIDE SEQUENCE [LARGE SCALE GENOMIC DNA]</scope>
    <source>
        <strain evidence="3 4">NIES-4479</strain>
    </source>
</reference>
<feature type="compositionally biased region" description="Basic and acidic residues" evidence="1">
    <location>
        <begin position="448"/>
        <end position="461"/>
    </location>
</feature>
<dbReference type="Pfam" id="PF03031">
    <property type="entry name" value="NIF"/>
    <property type="match status" value="1"/>
</dbReference>
<feature type="region of interest" description="Disordered" evidence="1">
    <location>
        <begin position="675"/>
        <end position="763"/>
    </location>
</feature>
<evidence type="ECO:0000313" key="4">
    <source>
        <dbReference type="Proteomes" id="UP001165080"/>
    </source>
</evidence>
<dbReference type="OrthoDB" id="3512845at2759"/>
<dbReference type="InterPro" id="IPR023214">
    <property type="entry name" value="HAD_sf"/>
</dbReference>
<sequence>MFFLILVGVPGAGKSTLSKRFSAFGWRHINQDELGDRQACEDAVRAALRAGQHVVIDRCNIDYTQRAQWVRLAHECGPGRVTLVALQLLLPLELCKQRARCRVGHPNLGAHNCDEVIDSFAQDFEEPTPYEGFGRVITARSSEEAERAAEQLLAEAGPVAAAQPPLQPMLQSPQQEPFFPNGFAGGFQGAVQFAQQQQQQQQQQMYVQQQQQQMYMQQHFYQQQQQQQQLVQMQQVYSGWGGQYGNYAQHGSYAQYGNGYAAMQGFGGAAAGFPQQPGHGFGHNGAYGNADTSGQAGLPYAFQGAIRAAGAMAGTGGDGSGSGGGGRAPIPMPPPPPSASLLAQAAGGARCGGGGHGGTGPRPLMHTGAGGQGSTHGSEAAQAQQGPPESGGQEPQHEQPRADSAAACDQGDEGTGDGNAAGGLRRYQHHHYGSGGGGGGDGRHHRRQEWQPRDSHRDIVQRLRRKFADPSSKTPYDLPTEPDAVADPRVILLFDLNGTLTCHTSVRKAQGVTKLRPGTEHLVRLREHFRLGIYTSSTLRTVQTAMEMLEQAAGGELFERGLVLHREHTQPAPAGHLDAGGNAWDTLKPLGRYFSRLDRVLLVDDDAYKSIAGEEANMLLVPCWQEHDVGCCVLRSLSELLLARVRTAAQPEETEQEADVRRWTAALSAQLHGSAAAAASPAAEDDAGGRGSCGAQEETPASTSASPTPPVDDGAGGDGDGGDEGKGKGEEAGEGEGAEPRSRKRQRVSHGDASTDPAEISLG</sequence>
<evidence type="ECO:0000313" key="3">
    <source>
        <dbReference type="EMBL" id="GLC48562.1"/>
    </source>
</evidence>
<feature type="compositionally biased region" description="Gly residues" evidence="1">
    <location>
        <begin position="349"/>
        <end position="360"/>
    </location>
</feature>
<evidence type="ECO:0000259" key="2">
    <source>
        <dbReference type="PROSITE" id="PS50969"/>
    </source>
</evidence>
<organism evidence="3 4">
    <name type="scientific">Pleodorina starrii</name>
    <dbReference type="NCBI Taxonomy" id="330485"/>
    <lineage>
        <taxon>Eukaryota</taxon>
        <taxon>Viridiplantae</taxon>
        <taxon>Chlorophyta</taxon>
        <taxon>core chlorophytes</taxon>
        <taxon>Chlorophyceae</taxon>
        <taxon>CS clade</taxon>
        <taxon>Chlamydomonadales</taxon>
        <taxon>Volvocaceae</taxon>
        <taxon>Pleodorina</taxon>
    </lineage>
</organism>
<dbReference type="SUPFAM" id="SSF52540">
    <property type="entry name" value="P-loop containing nucleoside triphosphate hydrolases"/>
    <property type="match status" value="1"/>
</dbReference>
<dbReference type="EMBL" id="BRXU01000001">
    <property type="protein sequence ID" value="GLC48562.1"/>
    <property type="molecule type" value="Genomic_DNA"/>
</dbReference>
<protein>
    <recommendedName>
        <fullName evidence="2">FCP1 homology domain-containing protein</fullName>
    </recommendedName>
</protein>
<dbReference type="SUPFAM" id="SSF56784">
    <property type="entry name" value="HAD-like"/>
    <property type="match status" value="1"/>
</dbReference>
<evidence type="ECO:0000256" key="1">
    <source>
        <dbReference type="SAM" id="MobiDB-lite"/>
    </source>
</evidence>
<keyword evidence="4" id="KW-1185">Reference proteome</keyword>
<dbReference type="SMART" id="SM00577">
    <property type="entry name" value="CPDc"/>
    <property type="match status" value="1"/>
</dbReference>
<dbReference type="Gene3D" id="3.40.50.1000">
    <property type="entry name" value="HAD superfamily/HAD-like"/>
    <property type="match status" value="1"/>
</dbReference>
<dbReference type="GO" id="GO:0006281">
    <property type="term" value="P:DNA repair"/>
    <property type="evidence" value="ECO:0007669"/>
    <property type="project" value="TreeGrafter"/>
</dbReference>
<dbReference type="GO" id="GO:0046404">
    <property type="term" value="F:ATP-dependent polydeoxyribonucleotide 5'-hydroxyl-kinase activity"/>
    <property type="evidence" value="ECO:0007669"/>
    <property type="project" value="TreeGrafter"/>
</dbReference>
<name>A0A9W6BBE9_9CHLO</name>
<dbReference type="InterPro" id="IPR036412">
    <property type="entry name" value="HAD-like_sf"/>
</dbReference>
<dbReference type="Proteomes" id="UP001165080">
    <property type="component" value="Unassembled WGS sequence"/>
</dbReference>
<dbReference type="Gene3D" id="3.40.50.300">
    <property type="entry name" value="P-loop containing nucleotide triphosphate hydrolases"/>
    <property type="match status" value="1"/>
</dbReference>
<feature type="region of interest" description="Disordered" evidence="1">
    <location>
        <begin position="313"/>
        <end position="481"/>
    </location>
</feature>
<feature type="compositionally biased region" description="Low complexity" evidence="1">
    <location>
        <begin position="339"/>
        <end position="348"/>
    </location>
</feature>
<dbReference type="Pfam" id="PF13671">
    <property type="entry name" value="AAA_33"/>
    <property type="match status" value="1"/>
</dbReference>
<dbReference type="GO" id="GO:0046403">
    <property type="term" value="F:polynucleotide 3'-phosphatase activity"/>
    <property type="evidence" value="ECO:0007669"/>
    <property type="project" value="TreeGrafter"/>
</dbReference>